<gene>
    <name evidence="1" type="ORF">ACI2L5_10275</name>
</gene>
<dbReference type="EMBL" id="JBJDQH010000003">
    <property type="protein sequence ID" value="MFK4265319.1"/>
    <property type="molecule type" value="Genomic_DNA"/>
</dbReference>
<dbReference type="Proteomes" id="UP001620295">
    <property type="component" value="Unassembled WGS sequence"/>
</dbReference>
<evidence type="ECO:0000313" key="2">
    <source>
        <dbReference type="Proteomes" id="UP001620295"/>
    </source>
</evidence>
<name>A0ABW8LHQ7_9ACTN</name>
<evidence type="ECO:0000313" key="1">
    <source>
        <dbReference type="EMBL" id="MFK4265319.1"/>
    </source>
</evidence>
<organism evidence="1 2">
    <name type="scientific">Streptomyces milbemycinicus</name>
    <dbReference type="NCBI Taxonomy" id="476552"/>
    <lineage>
        <taxon>Bacteria</taxon>
        <taxon>Bacillati</taxon>
        <taxon>Actinomycetota</taxon>
        <taxon>Actinomycetes</taxon>
        <taxon>Kitasatosporales</taxon>
        <taxon>Streptomycetaceae</taxon>
        <taxon>Streptomyces</taxon>
    </lineage>
</organism>
<keyword evidence="2" id="KW-1185">Reference proteome</keyword>
<accession>A0ABW8LHQ7</accession>
<proteinExistence type="predicted"/>
<comment type="caution">
    <text evidence="1">The sequence shown here is derived from an EMBL/GenBank/DDBJ whole genome shotgun (WGS) entry which is preliminary data.</text>
</comment>
<dbReference type="RefSeq" id="WP_358636789.1">
    <property type="nucleotide sequence ID" value="NZ_JBFAEV010000009.1"/>
</dbReference>
<reference evidence="1 2" key="1">
    <citation type="submission" date="2024-11" db="EMBL/GenBank/DDBJ databases">
        <title>The Natural Products Discovery Center: Release of the First 8490 Sequenced Strains for Exploring Actinobacteria Biosynthetic Diversity.</title>
        <authorList>
            <person name="Kalkreuter E."/>
            <person name="Kautsar S.A."/>
            <person name="Yang D."/>
            <person name="Bader C.D."/>
            <person name="Teijaro C.N."/>
            <person name="Fluegel L."/>
            <person name="Davis C.M."/>
            <person name="Simpson J.R."/>
            <person name="Lauterbach L."/>
            <person name="Steele A.D."/>
            <person name="Gui C."/>
            <person name="Meng S."/>
            <person name="Li G."/>
            <person name="Viehrig K."/>
            <person name="Ye F."/>
            <person name="Su P."/>
            <person name="Kiefer A.F."/>
            <person name="Nichols A."/>
            <person name="Cepeda A.J."/>
            <person name="Yan W."/>
            <person name="Fan B."/>
            <person name="Jiang Y."/>
            <person name="Adhikari A."/>
            <person name="Zheng C.-J."/>
            <person name="Schuster L."/>
            <person name="Cowan T.M."/>
            <person name="Smanski M.J."/>
            <person name="Chevrette M.G."/>
            <person name="De Carvalho L.P.S."/>
            <person name="Shen B."/>
        </authorList>
    </citation>
    <scope>NUCLEOTIDE SEQUENCE [LARGE SCALE GENOMIC DNA]</scope>
    <source>
        <strain evidence="1 2">NPDC020863</strain>
    </source>
</reference>
<sequence>MRPYAVVGAGGYRHGAAATVVGHRLPEERAPIVTDLFAVSIDSVEECTVRGRLHIINPDAAFVPKSAPFPLALLVDAWFLLSNGFLRDGDGMPDRPDRYPYSPERGKEIVAGMRMKDEFRELYDAIRGKKIRVTDDGYLLADDGISVLIPRRTAKAVYGEELGSGSGHDGVSRYVLTRSDAYEFYDRAAEIVTSYEKSPIRNVPLWSEVVALEHPDQPWEEGDLDDIAGLEGEADLSEWQTWMLVGTRPFEELPYSDFTFTVSHPAYLEHVVGGMRWSTTHTGRV</sequence>
<protein>
    <submittedName>
        <fullName evidence="1">Uncharacterized protein</fullName>
    </submittedName>
</protein>